<evidence type="ECO:0000313" key="1">
    <source>
        <dbReference type="EMBL" id="OSX73356.1"/>
    </source>
</evidence>
<proteinExistence type="predicted"/>
<keyword evidence="2" id="KW-1185">Reference proteome</keyword>
<reference evidence="1 2" key="1">
    <citation type="submission" date="2017-03" db="EMBL/GenBank/DDBJ databases">
        <title>WGS assembly of Porphyra umbilicalis.</title>
        <authorList>
            <person name="Brawley S.H."/>
            <person name="Blouin N.A."/>
            <person name="Ficko-Blean E."/>
            <person name="Wheeler G.L."/>
            <person name="Lohr M."/>
            <person name="Goodson H.V."/>
            <person name="Jenkins J.W."/>
            <person name="Blaby-Haas C.E."/>
            <person name="Helliwell K.E."/>
            <person name="Chan C."/>
            <person name="Marriage T."/>
            <person name="Bhattacharya D."/>
            <person name="Klein A.S."/>
            <person name="Badis Y."/>
            <person name="Brodie J."/>
            <person name="Cao Y."/>
            <person name="Collen J."/>
            <person name="Dittami S.M."/>
            <person name="Gachon C.M."/>
            <person name="Green B.R."/>
            <person name="Karpowicz S."/>
            <person name="Kim J.W."/>
            <person name="Kudahl U."/>
            <person name="Lin S."/>
            <person name="Michel G."/>
            <person name="Mittag M."/>
            <person name="Olson B.J."/>
            <person name="Pangilinan J."/>
            <person name="Peng Y."/>
            <person name="Qiu H."/>
            <person name="Shu S."/>
            <person name="Singer J.T."/>
            <person name="Smith A.G."/>
            <person name="Sprecher B.N."/>
            <person name="Wagner V."/>
            <person name="Wang W."/>
            <person name="Wang Z.-Y."/>
            <person name="Yan J."/>
            <person name="Yarish C."/>
            <person name="Zoeuner-Riek S."/>
            <person name="Zhuang Y."/>
            <person name="Zou Y."/>
            <person name="Lindquist E.A."/>
            <person name="Grimwood J."/>
            <person name="Barry K."/>
            <person name="Rokhsar D.S."/>
            <person name="Schmutz J."/>
            <person name="Stiller J.W."/>
            <person name="Grossman A.R."/>
            <person name="Prochnik S.E."/>
        </authorList>
    </citation>
    <scope>NUCLEOTIDE SEQUENCE [LARGE SCALE GENOMIC DNA]</scope>
    <source>
        <strain evidence="1">4086291</strain>
    </source>
</reference>
<name>A0A1X6NXX9_PORUM</name>
<evidence type="ECO:0000313" key="2">
    <source>
        <dbReference type="Proteomes" id="UP000218209"/>
    </source>
</evidence>
<dbReference type="EMBL" id="KV919001">
    <property type="protein sequence ID" value="OSX73356.1"/>
    <property type="molecule type" value="Genomic_DNA"/>
</dbReference>
<organism evidence="1 2">
    <name type="scientific">Porphyra umbilicalis</name>
    <name type="common">Purple laver</name>
    <name type="synonym">Red alga</name>
    <dbReference type="NCBI Taxonomy" id="2786"/>
    <lineage>
        <taxon>Eukaryota</taxon>
        <taxon>Rhodophyta</taxon>
        <taxon>Bangiophyceae</taxon>
        <taxon>Bangiales</taxon>
        <taxon>Bangiaceae</taxon>
        <taxon>Porphyra</taxon>
    </lineage>
</organism>
<dbReference type="Proteomes" id="UP000218209">
    <property type="component" value="Unassembled WGS sequence"/>
</dbReference>
<accession>A0A1X6NXX9</accession>
<gene>
    <name evidence="1" type="ORF">BU14_0354s0005</name>
</gene>
<sequence length="242" mass="23782">MPHNFGHDRARNYGARARRRWCLVFGPAAAADRFKSCQRLGPPSPLHPPPPLPNLASSALCPNRLRACLLWCRRGSPACAEVPVAPPSGGATDAAPTLAGTAALYSFAGGAGEAASLLPPHPAPAASAPTPGAALLAARLRTAAAMGLVGVPTTPRSAAAAPVVAGASPRRPSASFSGGGGALPARVLGEALPAARRHSDAAASAVAAAVSAVSPPGATIGRRAAASTGRPAEAVLVAADVP</sequence>
<dbReference type="AlphaFoldDB" id="A0A1X6NXX9"/>
<protein>
    <submittedName>
        <fullName evidence="1">Uncharacterized protein</fullName>
    </submittedName>
</protein>